<sequence>MNAFWIDKYPVTNAEFAQFVKDGGYQDPRYWTEAGWQFIQHKGVEVPLYWWHEKWNAPDMPVTGVCWWEAYAYARYVGKTLPTEAQWEYAAGLGERTFPWGETTPTDRHAHYAEGCEPEELNRGGTHVDAYPQGVSGVGCLDMAGNLGEWCVDNMSRNYAWDFVQINPVYAVDESGAFSRVRERQFARARRLLPDRS</sequence>
<dbReference type="SUPFAM" id="SSF56436">
    <property type="entry name" value="C-type lectin-like"/>
    <property type="match status" value="1"/>
</dbReference>
<gene>
    <name evidence="2" type="ORF">CKO28_27090</name>
</gene>
<dbReference type="EMBL" id="NRRL01000282">
    <property type="protein sequence ID" value="MBK1671658.1"/>
    <property type="molecule type" value="Genomic_DNA"/>
</dbReference>
<dbReference type="PANTHER" id="PTHR23150">
    <property type="entry name" value="SULFATASE MODIFYING FACTOR 1, 2"/>
    <property type="match status" value="1"/>
</dbReference>
<evidence type="ECO:0000313" key="3">
    <source>
        <dbReference type="Proteomes" id="UP001296873"/>
    </source>
</evidence>
<organism evidence="2 3">
    <name type="scientific">Rhodovibrio sodomensis</name>
    <dbReference type="NCBI Taxonomy" id="1088"/>
    <lineage>
        <taxon>Bacteria</taxon>
        <taxon>Pseudomonadati</taxon>
        <taxon>Pseudomonadota</taxon>
        <taxon>Alphaproteobacteria</taxon>
        <taxon>Rhodospirillales</taxon>
        <taxon>Rhodovibrionaceae</taxon>
        <taxon>Rhodovibrio</taxon>
    </lineage>
</organism>
<evidence type="ECO:0000313" key="2">
    <source>
        <dbReference type="EMBL" id="MBK1671658.1"/>
    </source>
</evidence>
<protein>
    <recommendedName>
        <fullName evidence="1">Sulfatase-modifying factor enzyme-like domain-containing protein</fullName>
    </recommendedName>
</protein>
<accession>A0ABS1DQ94</accession>
<comment type="caution">
    <text evidence="2">The sequence shown here is derived from an EMBL/GenBank/DDBJ whole genome shotgun (WGS) entry which is preliminary data.</text>
</comment>
<dbReference type="InterPro" id="IPR016187">
    <property type="entry name" value="CTDL_fold"/>
</dbReference>
<dbReference type="Proteomes" id="UP001296873">
    <property type="component" value="Unassembled WGS sequence"/>
</dbReference>
<proteinExistence type="predicted"/>
<feature type="domain" description="Sulfatase-modifying factor enzyme-like" evidence="1">
    <location>
        <begin position="2"/>
        <end position="161"/>
    </location>
</feature>
<dbReference type="InterPro" id="IPR042095">
    <property type="entry name" value="SUMF_sf"/>
</dbReference>
<dbReference type="InterPro" id="IPR051043">
    <property type="entry name" value="Sulfatase_Mod_Factor_Kinase"/>
</dbReference>
<name>A0ABS1DQ94_9PROT</name>
<dbReference type="InterPro" id="IPR005532">
    <property type="entry name" value="SUMF_dom"/>
</dbReference>
<dbReference type="Pfam" id="PF03781">
    <property type="entry name" value="FGE-sulfatase"/>
    <property type="match status" value="1"/>
</dbReference>
<reference evidence="2 3" key="1">
    <citation type="journal article" date="2020" name="Microorganisms">
        <title>Osmotic Adaptation and Compatible Solute Biosynthesis of Phototrophic Bacteria as Revealed from Genome Analyses.</title>
        <authorList>
            <person name="Imhoff J.F."/>
            <person name="Rahn T."/>
            <person name="Kunzel S."/>
            <person name="Keller A."/>
            <person name="Neulinger S.C."/>
        </authorList>
    </citation>
    <scope>NUCLEOTIDE SEQUENCE [LARGE SCALE GENOMIC DNA]</scope>
    <source>
        <strain evidence="2 3">DSM 9895</strain>
    </source>
</reference>
<dbReference type="PANTHER" id="PTHR23150:SF36">
    <property type="entry name" value="HERCYNINE OXYGENASE"/>
    <property type="match status" value="1"/>
</dbReference>
<dbReference type="Gene3D" id="3.90.1580.10">
    <property type="entry name" value="paralog of FGE (formylglycine-generating enzyme)"/>
    <property type="match status" value="1"/>
</dbReference>
<evidence type="ECO:0000259" key="1">
    <source>
        <dbReference type="Pfam" id="PF03781"/>
    </source>
</evidence>
<keyword evidence="3" id="KW-1185">Reference proteome</keyword>